<dbReference type="EMBL" id="AP011946">
    <property type="protein sequence ID" value="BAM38919.1"/>
    <property type="molecule type" value="Genomic_DNA"/>
</dbReference>
<dbReference type="RefSeq" id="XP_009689220.1">
    <property type="nucleotide sequence ID" value="XM_009690925.1"/>
</dbReference>
<feature type="region of interest" description="Disordered" evidence="1">
    <location>
        <begin position="242"/>
        <end position="265"/>
    </location>
</feature>
<accession>J4DNG5</accession>
<sequence length="502" mass="56713">MNKDNNGSPSNSQEDTRNQPGRENSELSGKSVGRSSLMMKNFESSASLLKLGMNRNTVGSIQDQTNRTIEDTVKNDVLSRFVTSKMQTNQHLGDGQRSFKDLQGEYVTTGGNTISLNNIKTPALTSNLTNNRNGRMLRTRKSNRFTPEFESVDGLTPPYKNHLTTGNYSQCTLLAKQIQTMPTGMGRSYPGINHTEMTNSTRATMPMMHTYLTQSSEERYPREIAENTTTLIREGLEERNMTTHEEYEESKQNIEGSDEADPNNTTQYYSRVFENSEESLSLLKKMFVANSNSNSNAAKTSFKEQGEDSEDPGMQMDKFEWIPNEPTEDNLMGTKENIEELFENNFEEDCDGYMLSSYFNQAQTDLDVKLMNLATIHESLYTTSDTATLRTLEKFLLQLLQQKNFYGSLTPFGKLLAFINLSFLKRHITLLDTLYSHPEMSVIRNALANSRGQIEKTLNASADTPTLIKPCLVICTHHLIPEEMSKSTPMVQPLGMKKPNKN</sequence>
<feature type="region of interest" description="Disordered" evidence="1">
    <location>
        <begin position="1"/>
        <end position="36"/>
    </location>
</feature>
<gene>
    <name evidence="2" type="ORF">TOT_010000386</name>
</gene>
<evidence type="ECO:0000313" key="2">
    <source>
        <dbReference type="EMBL" id="BAM38919.1"/>
    </source>
</evidence>
<dbReference type="GeneID" id="20713307"/>
<dbReference type="eggNOG" id="ENOG502SGU4">
    <property type="taxonomic scope" value="Eukaryota"/>
</dbReference>
<protein>
    <submittedName>
        <fullName evidence="2">Uncharacterized protein</fullName>
    </submittedName>
</protein>
<reference evidence="2 3" key="1">
    <citation type="journal article" date="2012" name="MBio">
        <title>Comparative genome analysis of three eukaryotic parasites with differing abilities to transform leukocytes reveals key mediators of Theileria-induced leukocyte transformation.</title>
        <authorList>
            <person name="Hayashida K."/>
            <person name="Hara Y."/>
            <person name="Abe T."/>
            <person name="Yamasaki C."/>
            <person name="Toyoda A."/>
            <person name="Kosuge T."/>
            <person name="Suzuki Y."/>
            <person name="Sato Y."/>
            <person name="Kawashima S."/>
            <person name="Katayama T."/>
            <person name="Wakaguri H."/>
            <person name="Inoue N."/>
            <person name="Homma K."/>
            <person name="Tada-Umezaki M."/>
            <person name="Yagi Y."/>
            <person name="Fujii Y."/>
            <person name="Habara T."/>
            <person name="Kanehisa M."/>
            <person name="Watanabe H."/>
            <person name="Ito K."/>
            <person name="Gojobori T."/>
            <person name="Sugawara H."/>
            <person name="Imanishi T."/>
            <person name="Weir W."/>
            <person name="Gardner M."/>
            <person name="Pain A."/>
            <person name="Shiels B."/>
            <person name="Hattori M."/>
            <person name="Nene V."/>
            <person name="Sugimoto C."/>
        </authorList>
    </citation>
    <scope>NUCLEOTIDE SEQUENCE [LARGE SCALE GENOMIC DNA]</scope>
    <source>
        <strain evidence="2 3">Shintoku</strain>
    </source>
</reference>
<feature type="compositionally biased region" description="Basic and acidic residues" evidence="1">
    <location>
        <begin position="242"/>
        <end position="252"/>
    </location>
</feature>
<dbReference type="VEuPathDB" id="PiroplasmaDB:TOT_010000386"/>
<keyword evidence="3" id="KW-1185">Reference proteome</keyword>
<evidence type="ECO:0000256" key="1">
    <source>
        <dbReference type="SAM" id="MobiDB-lite"/>
    </source>
</evidence>
<proteinExistence type="predicted"/>
<feature type="compositionally biased region" description="Polar residues" evidence="1">
    <location>
        <begin position="1"/>
        <end position="28"/>
    </location>
</feature>
<dbReference type="AlphaFoldDB" id="J4DNG5"/>
<dbReference type="Proteomes" id="UP000003786">
    <property type="component" value="Chromosome 1"/>
</dbReference>
<dbReference type="KEGG" id="tot:TOT_010000386"/>
<evidence type="ECO:0000313" key="3">
    <source>
        <dbReference type="Proteomes" id="UP000003786"/>
    </source>
</evidence>
<organism evidence="2 3">
    <name type="scientific">Theileria orientalis strain Shintoku</name>
    <dbReference type="NCBI Taxonomy" id="869250"/>
    <lineage>
        <taxon>Eukaryota</taxon>
        <taxon>Sar</taxon>
        <taxon>Alveolata</taxon>
        <taxon>Apicomplexa</taxon>
        <taxon>Aconoidasida</taxon>
        <taxon>Piroplasmida</taxon>
        <taxon>Theileriidae</taxon>
        <taxon>Theileria</taxon>
    </lineage>
</organism>
<name>J4DNG5_THEOR</name>